<protein>
    <recommendedName>
        <fullName evidence="6">Alpha-1,6-mannosyl-glycoprotein 2-beta-N-acetylglucosaminyltransferase</fullName>
        <ecNumber evidence="5">2.4.1.143</ecNumber>
    </recommendedName>
    <alternativeName>
        <fullName evidence="21">Beta-1,2-N-acetylglucosaminyltransferase II</fullName>
    </alternativeName>
    <alternativeName>
        <fullName evidence="20">GlcNAc-T II</fullName>
    </alternativeName>
    <alternativeName>
        <fullName evidence="19">Mannoside acetylglucosaminyltransferase 2</fullName>
    </alternativeName>
    <alternativeName>
        <fullName evidence="18">N-glycosyl-oligosaccharide-glycoprotein N-acetylglucosaminyltransferase II</fullName>
    </alternativeName>
</protein>
<evidence type="ECO:0000313" key="27">
    <source>
        <dbReference type="EMBL" id="KAL0840802.1"/>
    </source>
</evidence>
<comment type="similarity">
    <text evidence="4">Belongs to the glycosyltransferase 16 (GT16) protein family.</text>
</comment>
<sequence>MLDMLSLKLLFTKFKQFIAKTRSMRYNFNYVVFGACFLALVWVWSGPGAGPAHVPRHLRKFLRFPEGYTVPEKQLNETELRQLTLKVEQMNAHIEVFNWEKYLPVNTETTIIVILVHKDVERLQYLIISLGQVRDIHKVLLIFSHSYYDDIINALVKSIDFCKVMQIFYPFSLQLFPNKFPGIDPDDCNVTSRPETPRSPAPGEEPCFERDARRTQRKQHWWWTANFVFEALEWSSAEQVTVFLEEDSYVLPDLLHMLQYARRVLAYFPSVEVLSLGRPHAQDLDFDLLTIDAWSPPYDRGLAFNKTTWAKISENASLYCFYDDCSWSYSLLHLFGSFTDGVVEMAASVAPRVLSTGVFASGARAARWAWRTARRAALFPAEVRATLTVRDRGRVRRPWCAPPRGNGGWADLRDQMLCLDPLVTTTAETATETSQPFKREIVNVSHSI</sequence>
<evidence type="ECO:0000256" key="2">
    <source>
        <dbReference type="ARBA" id="ARBA00004323"/>
    </source>
</evidence>
<evidence type="ECO:0000256" key="8">
    <source>
        <dbReference type="ARBA" id="ARBA00022679"/>
    </source>
</evidence>
<evidence type="ECO:0000256" key="16">
    <source>
        <dbReference type="ARBA" id="ARBA00023180"/>
    </source>
</evidence>
<dbReference type="Proteomes" id="UP001549921">
    <property type="component" value="Unassembled WGS sequence"/>
</dbReference>
<keyword evidence="14" id="KW-0472">Membrane</keyword>
<evidence type="ECO:0000256" key="18">
    <source>
        <dbReference type="ARBA" id="ARBA00029663"/>
    </source>
</evidence>
<evidence type="ECO:0000256" key="11">
    <source>
        <dbReference type="ARBA" id="ARBA00022968"/>
    </source>
</evidence>
<dbReference type="EC" id="2.4.1.143" evidence="5"/>
<comment type="catalytic activity">
    <reaction evidence="22">
        <text>an N(4)-{beta-D-GlcNAc-(1-&gt;2)-alpha-D-Man-(1-&gt;3)-[alpha-D-Man-(1-&gt;6)]-beta-D-Man-(1-&gt;4)-beta-D-GlcNAc-(1-&gt;4)-beta-D-GlcNAc}-L-asparaginyl-[protein] + UDP-N-acetyl-alpha-D-glucosamine = N(4)-{beta-D-GlcNAc-(1-&gt;2)-alpha-D-Man-(1-&gt;3)-[beta-D-GlcNAc-(1-&gt;2)-alpha-D-Man-(1-&gt;6)]-beta-D-Man-(1-&gt;4)-beta-D-GlcNAc-(1-&gt;4)-beta-D-GlcNAc}-L-asparaginyl-[protein] + UDP + H(+)</text>
        <dbReference type="Rhea" id="RHEA:12941"/>
        <dbReference type="Rhea" id="RHEA-COMP:13526"/>
        <dbReference type="Rhea" id="RHEA-COMP:14369"/>
        <dbReference type="ChEBI" id="CHEBI:15378"/>
        <dbReference type="ChEBI" id="CHEBI:57705"/>
        <dbReference type="ChEBI" id="CHEBI:58223"/>
        <dbReference type="ChEBI" id="CHEBI:60615"/>
        <dbReference type="ChEBI" id="CHEBI:60651"/>
        <dbReference type="EC" id="2.4.1.143"/>
    </reaction>
</comment>
<evidence type="ECO:0000256" key="17">
    <source>
        <dbReference type="ARBA" id="ARBA00023211"/>
    </source>
</evidence>
<keyword evidence="7" id="KW-0328">Glycosyltransferase</keyword>
<dbReference type="Pfam" id="PF05060">
    <property type="entry name" value="MGAT2"/>
    <property type="match status" value="1"/>
</dbReference>
<evidence type="ECO:0000256" key="10">
    <source>
        <dbReference type="ARBA" id="ARBA00022723"/>
    </source>
</evidence>
<evidence type="ECO:0000256" key="23">
    <source>
        <dbReference type="PIRSR" id="PIRSR607754-1"/>
    </source>
</evidence>
<evidence type="ECO:0000256" key="21">
    <source>
        <dbReference type="ARBA" id="ARBA00032915"/>
    </source>
</evidence>
<evidence type="ECO:0000256" key="14">
    <source>
        <dbReference type="ARBA" id="ARBA00023136"/>
    </source>
</evidence>
<dbReference type="GO" id="GO:0008455">
    <property type="term" value="F:alpha-1,6-mannosylglycoprotein 2-beta-N-acetylglucosaminyltransferase activity"/>
    <property type="evidence" value="ECO:0007669"/>
    <property type="project" value="UniProtKB-EC"/>
</dbReference>
<dbReference type="InterPro" id="IPR029044">
    <property type="entry name" value="Nucleotide-diphossugar_trans"/>
</dbReference>
<comment type="subcellular location">
    <subcellularLocation>
        <location evidence="2">Golgi apparatus membrane</location>
        <topology evidence="2">Single-pass type II membrane protein</topology>
    </subcellularLocation>
</comment>
<feature type="region of interest" description="Disordered" evidence="26">
    <location>
        <begin position="190"/>
        <end position="210"/>
    </location>
</feature>
<name>A0ABD0TDD2_LOXSC</name>
<keyword evidence="12" id="KW-1133">Transmembrane helix</keyword>
<evidence type="ECO:0000256" key="4">
    <source>
        <dbReference type="ARBA" id="ARBA00011011"/>
    </source>
</evidence>
<keyword evidence="16" id="KW-0325">Glycoprotein</keyword>
<keyword evidence="9" id="KW-0812">Transmembrane</keyword>
<evidence type="ECO:0000256" key="26">
    <source>
        <dbReference type="SAM" id="MobiDB-lite"/>
    </source>
</evidence>
<keyword evidence="11" id="KW-0735">Signal-anchor</keyword>
<keyword evidence="10 24" id="KW-0479">Metal-binding</keyword>
<keyword evidence="15 25" id="KW-1015">Disulfide bond</keyword>
<comment type="pathway">
    <text evidence="3">Protein modification; protein glycosylation.</text>
</comment>
<dbReference type="EMBL" id="JBEDNZ010000006">
    <property type="protein sequence ID" value="KAL0840802.1"/>
    <property type="molecule type" value="Genomic_DNA"/>
</dbReference>
<evidence type="ECO:0000256" key="19">
    <source>
        <dbReference type="ARBA" id="ARBA00031203"/>
    </source>
</evidence>
<comment type="caution">
    <text evidence="27">The sequence shown here is derived from an EMBL/GenBank/DDBJ whole genome shotgun (WGS) entry which is preliminary data.</text>
</comment>
<evidence type="ECO:0000256" key="5">
    <source>
        <dbReference type="ARBA" id="ARBA00012613"/>
    </source>
</evidence>
<keyword evidence="17 24" id="KW-0464">Manganese</keyword>
<evidence type="ECO:0000256" key="25">
    <source>
        <dbReference type="PIRSR" id="PIRSR607754-3"/>
    </source>
</evidence>
<accession>A0ABD0TDD2</accession>
<dbReference type="AlphaFoldDB" id="A0ABD0TDD2"/>
<dbReference type="Gene3D" id="3.90.550.10">
    <property type="entry name" value="Spore Coat Polysaccharide Biosynthesis Protein SpsA, Chain A"/>
    <property type="match status" value="1"/>
</dbReference>
<dbReference type="GO" id="GO:0046872">
    <property type="term" value="F:metal ion binding"/>
    <property type="evidence" value="ECO:0007669"/>
    <property type="project" value="UniProtKB-KW"/>
</dbReference>
<comment type="cofactor">
    <cofactor evidence="1 24">
        <name>Mn(2+)</name>
        <dbReference type="ChEBI" id="CHEBI:29035"/>
    </cofactor>
</comment>
<gene>
    <name evidence="27" type="ORF">ABMA28_014613</name>
</gene>
<keyword evidence="13" id="KW-0333">Golgi apparatus</keyword>
<evidence type="ECO:0000256" key="3">
    <source>
        <dbReference type="ARBA" id="ARBA00004922"/>
    </source>
</evidence>
<dbReference type="GO" id="GO:0000139">
    <property type="term" value="C:Golgi membrane"/>
    <property type="evidence" value="ECO:0007669"/>
    <property type="project" value="UniProtKB-SubCell"/>
</dbReference>
<feature type="binding site" evidence="24">
    <location>
        <position position="247"/>
    </location>
    <ligand>
        <name>Mn(2+)</name>
        <dbReference type="ChEBI" id="CHEBI:29035"/>
    </ligand>
</feature>
<evidence type="ECO:0000256" key="1">
    <source>
        <dbReference type="ARBA" id="ARBA00001936"/>
    </source>
</evidence>
<dbReference type="PANTHER" id="PTHR12871:SF0">
    <property type="entry name" value="ALPHA-1,6-MANNOSYL-GLYCOPROTEIN 2-BETA-N-ACETYLGLUCOSAMINYLTRANSFERASE"/>
    <property type="match status" value="1"/>
</dbReference>
<dbReference type="InterPro" id="IPR007754">
    <property type="entry name" value="GlcNAc_II"/>
</dbReference>
<feature type="binding site" evidence="23">
    <location>
        <begin position="216"/>
        <end position="220"/>
    </location>
    <ligand>
        <name>substrate</name>
    </ligand>
</feature>
<evidence type="ECO:0000256" key="9">
    <source>
        <dbReference type="ARBA" id="ARBA00022692"/>
    </source>
</evidence>
<organism evidence="27 28">
    <name type="scientific">Loxostege sticticalis</name>
    <name type="common">Beet webworm moth</name>
    <dbReference type="NCBI Taxonomy" id="481309"/>
    <lineage>
        <taxon>Eukaryota</taxon>
        <taxon>Metazoa</taxon>
        <taxon>Ecdysozoa</taxon>
        <taxon>Arthropoda</taxon>
        <taxon>Hexapoda</taxon>
        <taxon>Insecta</taxon>
        <taxon>Pterygota</taxon>
        <taxon>Neoptera</taxon>
        <taxon>Endopterygota</taxon>
        <taxon>Lepidoptera</taxon>
        <taxon>Glossata</taxon>
        <taxon>Ditrysia</taxon>
        <taxon>Pyraloidea</taxon>
        <taxon>Crambidae</taxon>
        <taxon>Pyraustinae</taxon>
        <taxon>Loxostege</taxon>
    </lineage>
</organism>
<evidence type="ECO:0000256" key="24">
    <source>
        <dbReference type="PIRSR" id="PIRSR607754-2"/>
    </source>
</evidence>
<evidence type="ECO:0000256" key="13">
    <source>
        <dbReference type="ARBA" id="ARBA00023034"/>
    </source>
</evidence>
<feature type="disulfide bond" evidence="25">
    <location>
        <begin position="320"/>
        <end position="418"/>
    </location>
</feature>
<evidence type="ECO:0000256" key="15">
    <source>
        <dbReference type="ARBA" id="ARBA00023157"/>
    </source>
</evidence>
<keyword evidence="8" id="KW-0808">Transferase</keyword>
<evidence type="ECO:0000313" key="28">
    <source>
        <dbReference type="Proteomes" id="UP001549921"/>
    </source>
</evidence>
<evidence type="ECO:0000256" key="20">
    <source>
        <dbReference type="ARBA" id="ARBA00032552"/>
    </source>
</evidence>
<proteinExistence type="inferred from homology"/>
<evidence type="ECO:0000256" key="7">
    <source>
        <dbReference type="ARBA" id="ARBA00022676"/>
    </source>
</evidence>
<reference evidence="27 28" key="1">
    <citation type="submission" date="2024-06" db="EMBL/GenBank/DDBJ databases">
        <title>A chromosome-level genome assembly of beet webworm, Loxostege sticticalis.</title>
        <authorList>
            <person name="Zhang Y."/>
        </authorList>
    </citation>
    <scope>NUCLEOTIDE SEQUENCE [LARGE SCALE GENOMIC DNA]</scope>
    <source>
        <strain evidence="27">AQ028</strain>
        <tissue evidence="27">Male pupae</tissue>
    </source>
</reference>
<evidence type="ECO:0000256" key="22">
    <source>
        <dbReference type="ARBA" id="ARBA00093257"/>
    </source>
</evidence>
<evidence type="ECO:0000256" key="6">
    <source>
        <dbReference type="ARBA" id="ARBA00014817"/>
    </source>
</evidence>
<evidence type="ECO:0000256" key="12">
    <source>
        <dbReference type="ARBA" id="ARBA00022989"/>
    </source>
</evidence>
<dbReference type="PANTHER" id="PTHR12871">
    <property type="entry name" value="BETA-1,2-N-ACETYLGLUCOSAMINYLTRANSFERASE II"/>
    <property type="match status" value="1"/>
</dbReference>